<dbReference type="RefSeq" id="WP_066385379.1">
    <property type="nucleotide sequence ID" value="NZ_LTAZ01000016.1"/>
</dbReference>
<dbReference type="Gene3D" id="3.30.530.20">
    <property type="match status" value="1"/>
</dbReference>
<accession>A0A151A9V8</accession>
<keyword evidence="2" id="KW-1185">Reference proteome</keyword>
<proteinExistence type="predicted"/>
<dbReference type="AlphaFoldDB" id="A0A151A9V8"/>
<evidence type="ECO:0000313" key="1">
    <source>
        <dbReference type="EMBL" id="KYH24147.1"/>
    </source>
</evidence>
<dbReference type="PATRIC" id="fig|1008153.3.peg.4038"/>
<name>A0A151A9V8_9EURY</name>
<dbReference type="InterPro" id="IPR019587">
    <property type="entry name" value="Polyketide_cyclase/dehydratase"/>
</dbReference>
<dbReference type="EMBL" id="LTAZ01000016">
    <property type="protein sequence ID" value="KYH24147.1"/>
    <property type="molecule type" value="Genomic_DNA"/>
</dbReference>
<dbReference type="OrthoDB" id="296204at2157"/>
<organism evidence="1 2">
    <name type="scientific">Halalkalicoccus paucihalophilus</name>
    <dbReference type="NCBI Taxonomy" id="1008153"/>
    <lineage>
        <taxon>Archaea</taxon>
        <taxon>Methanobacteriati</taxon>
        <taxon>Methanobacteriota</taxon>
        <taxon>Stenosarchaea group</taxon>
        <taxon>Halobacteria</taxon>
        <taxon>Halobacteriales</taxon>
        <taxon>Halococcaceae</taxon>
        <taxon>Halalkalicoccus</taxon>
    </lineage>
</organism>
<sequence length="177" mass="20328">MYVTDNAEIVITATPEEIWEYVTDPVHWTASNPEEHYGLEYDTPDNRPQEGATFHQAEEVAGMYADLHGRFQYIDHPHVAVWTGTAYYPALRGLVTVRIPEGGTIRLEEADDGTRMSHAVWMDFPNNRRGRLLKRLFTTILDGKAKLYDHTNKELVFFKERIESTAHEPPKPTDESP</sequence>
<comment type="caution">
    <text evidence="1">The sequence shown here is derived from an EMBL/GenBank/DDBJ whole genome shotgun (WGS) entry which is preliminary data.</text>
</comment>
<dbReference type="InterPro" id="IPR023393">
    <property type="entry name" value="START-like_dom_sf"/>
</dbReference>
<protein>
    <submittedName>
        <fullName evidence="1">Polyketide cyclase / dehydrase and lipid transport</fullName>
    </submittedName>
</protein>
<reference evidence="1 2" key="1">
    <citation type="submission" date="2016-02" db="EMBL/GenBank/DDBJ databases">
        <title>Genome sequence of Halalkalicoccus paucihalophilus DSM 24557.</title>
        <authorList>
            <person name="Poehlein A."/>
            <person name="Daniel R."/>
        </authorList>
    </citation>
    <scope>NUCLEOTIDE SEQUENCE [LARGE SCALE GENOMIC DNA]</scope>
    <source>
        <strain evidence="1 2">DSM 24557</strain>
    </source>
</reference>
<dbReference type="SUPFAM" id="SSF55961">
    <property type="entry name" value="Bet v1-like"/>
    <property type="match status" value="1"/>
</dbReference>
<evidence type="ECO:0000313" key="2">
    <source>
        <dbReference type="Proteomes" id="UP000075321"/>
    </source>
</evidence>
<gene>
    <name evidence="1" type="ORF">HAPAU_37900</name>
</gene>
<dbReference type="Proteomes" id="UP000075321">
    <property type="component" value="Unassembled WGS sequence"/>
</dbReference>
<dbReference type="Pfam" id="PF10604">
    <property type="entry name" value="Polyketide_cyc2"/>
    <property type="match status" value="1"/>
</dbReference>